<proteinExistence type="predicted"/>
<dbReference type="AlphaFoldDB" id="A0A8H2ZLG2"/>
<dbReference type="OrthoDB" id="3559253at2759"/>
<sequence length="162" mass="19098">MGCRKVIATSSDRIDSHRTVYRLKIQKPSILDYIPNMTVRSTIESLVNFFLSLKAIYPDWFLPPTVILKKRKPDWDNEFETEKRMYRHLKPLQGTFIPQFYREAIYDRSPALETDDHILEAKLKEAFKALSKYGVSYGDPELHNIFELEDRVMIVDLEQAEL</sequence>
<evidence type="ECO:0000313" key="1">
    <source>
        <dbReference type="EMBL" id="CAD6441430.1"/>
    </source>
</evidence>
<comment type="caution">
    <text evidence="1">The sequence shown here is derived from an EMBL/GenBank/DDBJ whole genome shotgun (WGS) entry which is preliminary data.</text>
</comment>
<evidence type="ECO:0000313" key="2">
    <source>
        <dbReference type="Proteomes" id="UP000624404"/>
    </source>
</evidence>
<protein>
    <submittedName>
        <fullName evidence="1">7057c26d-10e9-4b37-b265-2e75a618539d</fullName>
    </submittedName>
</protein>
<dbReference type="Proteomes" id="UP000624404">
    <property type="component" value="Unassembled WGS sequence"/>
</dbReference>
<gene>
    <name evidence="1" type="ORF">SCLTRI_LOCUS1221</name>
</gene>
<reference evidence="1" key="1">
    <citation type="submission" date="2020-10" db="EMBL/GenBank/DDBJ databases">
        <authorList>
            <person name="Kusch S."/>
        </authorList>
    </citation>
    <scope>NUCLEOTIDE SEQUENCE</scope>
    <source>
        <strain evidence="1">SwB9</strain>
    </source>
</reference>
<name>A0A8H2ZLG2_9HELO</name>
<organism evidence="1 2">
    <name type="scientific">Sclerotinia trifoliorum</name>
    <dbReference type="NCBI Taxonomy" id="28548"/>
    <lineage>
        <taxon>Eukaryota</taxon>
        <taxon>Fungi</taxon>
        <taxon>Dikarya</taxon>
        <taxon>Ascomycota</taxon>
        <taxon>Pezizomycotina</taxon>
        <taxon>Leotiomycetes</taxon>
        <taxon>Helotiales</taxon>
        <taxon>Sclerotiniaceae</taxon>
        <taxon>Sclerotinia</taxon>
    </lineage>
</organism>
<dbReference type="EMBL" id="CAJHIA010000006">
    <property type="protein sequence ID" value="CAD6441430.1"/>
    <property type="molecule type" value="Genomic_DNA"/>
</dbReference>
<dbReference type="SUPFAM" id="SSF56112">
    <property type="entry name" value="Protein kinase-like (PK-like)"/>
    <property type="match status" value="1"/>
</dbReference>
<dbReference type="InterPro" id="IPR011009">
    <property type="entry name" value="Kinase-like_dom_sf"/>
</dbReference>
<keyword evidence="2" id="KW-1185">Reference proteome</keyword>
<accession>A0A8H2ZLG2</accession>